<protein>
    <submittedName>
        <fullName evidence="2">Uncharacterized protein</fullName>
    </submittedName>
</protein>
<accession>A0A0E0HA35</accession>
<feature type="compositionally biased region" description="Polar residues" evidence="1">
    <location>
        <begin position="20"/>
        <end position="35"/>
    </location>
</feature>
<proteinExistence type="predicted"/>
<reference evidence="2" key="1">
    <citation type="submission" date="2015-04" db="UniProtKB">
        <authorList>
            <consortium name="EnsemblPlants"/>
        </authorList>
    </citation>
    <scope>IDENTIFICATION</scope>
    <source>
        <strain evidence="2">SL10</strain>
    </source>
</reference>
<keyword evidence="3" id="KW-1185">Reference proteome</keyword>
<feature type="region of interest" description="Disordered" evidence="1">
    <location>
        <begin position="1"/>
        <end position="57"/>
    </location>
</feature>
<dbReference type="AlphaFoldDB" id="A0A0E0HA35"/>
<evidence type="ECO:0000313" key="3">
    <source>
        <dbReference type="Proteomes" id="UP000006591"/>
    </source>
</evidence>
<dbReference type="HOGENOM" id="CLU_1752659_0_0_1"/>
<dbReference type="EnsemblPlants" id="ONIVA05G04960.1">
    <property type="protein sequence ID" value="ONIVA05G04960.1"/>
    <property type="gene ID" value="ONIVA05G04960"/>
</dbReference>
<feature type="compositionally biased region" description="Basic and acidic residues" evidence="1">
    <location>
        <begin position="39"/>
        <end position="57"/>
    </location>
</feature>
<evidence type="ECO:0000256" key="1">
    <source>
        <dbReference type="SAM" id="MobiDB-lite"/>
    </source>
</evidence>
<evidence type="ECO:0000313" key="2">
    <source>
        <dbReference type="EnsemblPlants" id="ONIVA05G04960.1"/>
    </source>
</evidence>
<sequence>MDGSPGGNPVNVQHREGDGVQSNSGSTAPGDTNNMRRSRSFDEYMRDRPARVDDDGCRALRTNGLPGGAAAADRLVSATPFLPKQNQCCSGSVDHHLCSFSKSSLSNCRNAGSNQPHQVPNCDSIGVRRLQHGHFRDGAHNSGHAPAGE</sequence>
<organism evidence="2">
    <name type="scientific">Oryza nivara</name>
    <name type="common">Indian wild rice</name>
    <name type="synonym">Oryza sativa f. spontanea</name>
    <dbReference type="NCBI Taxonomy" id="4536"/>
    <lineage>
        <taxon>Eukaryota</taxon>
        <taxon>Viridiplantae</taxon>
        <taxon>Streptophyta</taxon>
        <taxon>Embryophyta</taxon>
        <taxon>Tracheophyta</taxon>
        <taxon>Spermatophyta</taxon>
        <taxon>Magnoliopsida</taxon>
        <taxon>Liliopsida</taxon>
        <taxon>Poales</taxon>
        <taxon>Poaceae</taxon>
        <taxon>BOP clade</taxon>
        <taxon>Oryzoideae</taxon>
        <taxon>Oryzeae</taxon>
        <taxon>Oryzinae</taxon>
        <taxon>Oryza</taxon>
    </lineage>
</organism>
<dbReference type="Proteomes" id="UP000006591">
    <property type="component" value="Chromosome 5"/>
</dbReference>
<name>A0A0E0HA35_ORYNI</name>
<reference evidence="2" key="2">
    <citation type="submission" date="2018-04" db="EMBL/GenBank/DDBJ databases">
        <title>OnivRS2 (Oryza nivara Reference Sequence Version 2).</title>
        <authorList>
            <person name="Zhang J."/>
            <person name="Kudrna D."/>
            <person name="Lee S."/>
            <person name="Talag J."/>
            <person name="Rajasekar S."/>
            <person name="Welchert J."/>
            <person name="Hsing Y.-I."/>
            <person name="Wing R.A."/>
        </authorList>
    </citation>
    <scope>NUCLEOTIDE SEQUENCE [LARGE SCALE GENOMIC DNA]</scope>
    <source>
        <strain evidence="2">SL10</strain>
    </source>
</reference>
<dbReference type="Gramene" id="ONIVA05G04960.1">
    <property type="protein sequence ID" value="ONIVA05G04960.1"/>
    <property type="gene ID" value="ONIVA05G04960"/>
</dbReference>
<dbReference type="OMA" id="NQCCSGS"/>